<dbReference type="RefSeq" id="WP_161823625.1">
    <property type="nucleotide sequence ID" value="NZ_WVIC01000002.1"/>
</dbReference>
<comment type="caution">
    <text evidence="2">The sequence shown here is derived from an EMBL/GenBank/DDBJ whole genome shotgun (WGS) entry which is preliminary data.</text>
</comment>
<sequence length="267" mass="30252">MSTRKRLIPSALASLLILGSGLSLGIDAASAQFRQGLNRDPGWGSRCDLRGNRYDCGSINQRDSRWDWFESNRDWRTDRRGFPEGRVASGTLIPVSTTNRDRIVLRRNERLPLRVFVDRDIRANDTRQVVIPRDSIIEGELRPRSGGTVFEANTLYLRNGGEYRIRGRSETILPSRDQFARFPDRRPSSNIGGVLLSDAARVLLSSVLGGRSTFDPGLLGGLFDLRGNSRRPHDDGRFDPRLREDLVVISPQRDLDVRLTSELRIRR</sequence>
<keyword evidence="1" id="KW-0732">Signal</keyword>
<feature type="chain" id="PRO_5035452165" evidence="1">
    <location>
        <begin position="26"/>
        <end position="267"/>
    </location>
</feature>
<dbReference type="EMBL" id="WVIC01000002">
    <property type="protein sequence ID" value="NCJ05143.1"/>
    <property type="molecule type" value="Genomic_DNA"/>
</dbReference>
<dbReference type="Proteomes" id="UP000607397">
    <property type="component" value="Unassembled WGS sequence"/>
</dbReference>
<accession>A0A8K1ZW00</accession>
<keyword evidence="3" id="KW-1185">Reference proteome</keyword>
<feature type="signal peptide" evidence="1">
    <location>
        <begin position="1"/>
        <end position="25"/>
    </location>
</feature>
<evidence type="ECO:0000256" key="1">
    <source>
        <dbReference type="SAM" id="SignalP"/>
    </source>
</evidence>
<proteinExistence type="predicted"/>
<organism evidence="2 3">
    <name type="scientific">Petrachloros mirabilis ULC683</name>
    <dbReference type="NCBI Taxonomy" id="2781853"/>
    <lineage>
        <taxon>Bacteria</taxon>
        <taxon>Bacillati</taxon>
        <taxon>Cyanobacteriota</taxon>
        <taxon>Cyanophyceae</taxon>
        <taxon>Synechococcales</taxon>
        <taxon>Petrachlorosaceae</taxon>
        <taxon>Petrachloros</taxon>
        <taxon>Petrachloros mirabilis</taxon>
    </lineage>
</organism>
<name>A0A8K1ZW00_9CYAN</name>
<dbReference type="AlphaFoldDB" id="A0A8K1ZW00"/>
<reference evidence="2" key="1">
    <citation type="submission" date="2019-12" db="EMBL/GenBank/DDBJ databases">
        <title>High-Quality draft genome sequences of three cyanobacteria isolated from the limestone walls of the Old Cathedral of Coimbra.</title>
        <authorList>
            <person name="Tiago I."/>
            <person name="Soares F."/>
            <person name="Portugal A."/>
        </authorList>
    </citation>
    <scope>NUCLEOTIDE SEQUENCE [LARGE SCALE GENOMIC DNA]</scope>
    <source>
        <strain evidence="2">C</strain>
    </source>
</reference>
<gene>
    <name evidence="2" type="ORF">GS597_01135</name>
</gene>
<evidence type="ECO:0000313" key="2">
    <source>
        <dbReference type="EMBL" id="NCJ05143.1"/>
    </source>
</evidence>
<protein>
    <submittedName>
        <fullName evidence="2">Uncharacterized protein</fullName>
    </submittedName>
</protein>
<evidence type="ECO:0000313" key="3">
    <source>
        <dbReference type="Proteomes" id="UP000607397"/>
    </source>
</evidence>